<dbReference type="OrthoDB" id="9811110at2"/>
<dbReference type="Proteomes" id="UP000182569">
    <property type="component" value="Chromosome"/>
</dbReference>
<dbReference type="RefSeq" id="WP_071611858.1">
    <property type="nucleotide sequence ID" value="NZ_CP015756.1"/>
</dbReference>
<accession>A0A1J0GE21</accession>
<dbReference type="EMBL" id="CP015756">
    <property type="protein sequence ID" value="APC39565.1"/>
    <property type="molecule type" value="Genomic_DNA"/>
</dbReference>
<gene>
    <name evidence="11" type="ORF">A7L45_05530</name>
</gene>
<feature type="transmembrane region" description="Helical" evidence="10">
    <location>
        <begin position="21"/>
        <end position="39"/>
    </location>
</feature>
<evidence type="ECO:0000256" key="1">
    <source>
        <dbReference type="ARBA" id="ARBA00004651"/>
    </source>
</evidence>
<comment type="subcellular location">
    <subcellularLocation>
        <location evidence="1">Cell membrane</location>
        <topology evidence="1">Multi-pass membrane protein</topology>
    </subcellularLocation>
</comment>
<dbReference type="InterPro" id="IPR002528">
    <property type="entry name" value="MATE_fam"/>
</dbReference>
<comment type="similarity">
    <text evidence="2">Belongs to the multi antimicrobial extrusion (MATE) (TC 2.A.66.1) family. MepA subfamily.</text>
</comment>
<evidence type="ECO:0000256" key="7">
    <source>
        <dbReference type="ARBA" id="ARBA00022989"/>
    </source>
</evidence>
<feature type="transmembrane region" description="Helical" evidence="10">
    <location>
        <begin position="402"/>
        <end position="426"/>
    </location>
</feature>
<dbReference type="PANTHER" id="PTHR43823">
    <property type="entry name" value="SPORULATION PROTEIN YKVU"/>
    <property type="match status" value="1"/>
</dbReference>
<evidence type="ECO:0000256" key="3">
    <source>
        <dbReference type="ARBA" id="ARBA00022106"/>
    </source>
</evidence>
<evidence type="ECO:0000256" key="10">
    <source>
        <dbReference type="SAM" id="Phobius"/>
    </source>
</evidence>
<dbReference type="STRING" id="1552.A7L45_05530"/>
<evidence type="ECO:0000313" key="11">
    <source>
        <dbReference type="EMBL" id="APC39565.1"/>
    </source>
</evidence>
<organism evidence="11 12">
    <name type="scientific">Clostridium estertheticum subsp. estertheticum</name>
    <dbReference type="NCBI Taxonomy" id="1552"/>
    <lineage>
        <taxon>Bacteria</taxon>
        <taxon>Bacillati</taxon>
        <taxon>Bacillota</taxon>
        <taxon>Clostridia</taxon>
        <taxon>Eubacteriales</taxon>
        <taxon>Clostridiaceae</taxon>
        <taxon>Clostridium</taxon>
    </lineage>
</organism>
<dbReference type="PANTHER" id="PTHR43823:SF3">
    <property type="entry name" value="MULTIDRUG EXPORT PROTEIN MEPA"/>
    <property type="match status" value="1"/>
</dbReference>
<evidence type="ECO:0000256" key="6">
    <source>
        <dbReference type="ARBA" id="ARBA00022692"/>
    </source>
</evidence>
<dbReference type="GO" id="GO:0042910">
    <property type="term" value="F:xenobiotic transmembrane transporter activity"/>
    <property type="evidence" value="ECO:0007669"/>
    <property type="project" value="InterPro"/>
</dbReference>
<feature type="transmembrane region" description="Helical" evidence="10">
    <location>
        <begin position="325"/>
        <end position="351"/>
    </location>
</feature>
<dbReference type="GO" id="GO:0005886">
    <property type="term" value="C:plasma membrane"/>
    <property type="evidence" value="ECO:0007669"/>
    <property type="project" value="UniProtKB-SubCell"/>
</dbReference>
<proteinExistence type="inferred from homology"/>
<keyword evidence="5" id="KW-1003">Cell membrane</keyword>
<dbReference type="InterPro" id="IPR051327">
    <property type="entry name" value="MATE_MepA_subfamily"/>
</dbReference>
<evidence type="ECO:0000313" key="12">
    <source>
        <dbReference type="Proteomes" id="UP000182569"/>
    </source>
</evidence>
<feature type="transmembrane region" description="Helical" evidence="10">
    <location>
        <begin position="242"/>
        <end position="264"/>
    </location>
</feature>
<feature type="transmembrane region" description="Helical" evidence="10">
    <location>
        <begin position="363"/>
        <end position="381"/>
    </location>
</feature>
<dbReference type="KEGG" id="ceu:A7L45_05530"/>
<keyword evidence="6 10" id="KW-0812">Transmembrane</keyword>
<keyword evidence="12" id="KW-1185">Reference proteome</keyword>
<protein>
    <recommendedName>
        <fullName evidence="3">Multidrug export protein MepA</fullName>
    </recommendedName>
</protein>
<dbReference type="InterPro" id="IPR045070">
    <property type="entry name" value="MATE_MepA-like"/>
</dbReference>
<feature type="transmembrane region" description="Helical" evidence="10">
    <location>
        <begin position="202"/>
        <end position="221"/>
    </location>
</feature>
<keyword evidence="8 10" id="KW-0472">Membrane</keyword>
<keyword evidence="7 10" id="KW-1133">Transmembrane helix</keyword>
<evidence type="ECO:0000256" key="8">
    <source>
        <dbReference type="ARBA" id="ARBA00023136"/>
    </source>
</evidence>
<feature type="transmembrane region" description="Helical" evidence="10">
    <location>
        <begin position="51"/>
        <end position="78"/>
    </location>
</feature>
<keyword evidence="4" id="KW-0813">Transport</keyword>
<dbReference type="NCBIfam" id="TIGR00797">
    <property type="entry name" value="matE"/>
    <property type="match status" value="1"/>
</dbReference>
<evidence type="ECO:0000256" key="9">
    <source>
        <dbReference type="ARBA" id="ARBA00023251"/>
    </source>
</evidence>
<dbReference type="GO" id="GO:0046677">
    <property type="term" value="P:response to antibiotic"/>
    <property type="evidence" value="ECO:0007669"/>
    <property type="project" value="UniProtKB-KW"/>
</dbReference>
<evidence type="ECO:0000256" key="4">
    <source>
        <dbReference type="ARBA" id="ARBA00022448"/>
    </source>
</evidence>
<feature type="transmembrane region" description="Helical" evidence="10">
    <location>
        <begin position="432"/>
        <end position="452"/>
    </location>
</feature>
<evidence type="ECO:0000256" key="2">
    <source>
        <dbReference type="ARBA" id="ARBA00008417"/>
    </source>
</evidence>
<dbReference type="GO" id="GO:0015297">
    <property type="term" value="F:antiporter activity"/>
    <property type="evidence" value="ECO:0007669"/>
    <property type="project" value="InterPro"/>
</dbReference>
<reference evidence="12" key="1">
    <citation type="journal article" date="2016" name="Front. Microbiol.">
        <title>Complete Genome Sequence of Clostridium estertheticum DSM 8809, a Microbe Identified in Spoiled Vacuum Packed Beef.</title>
        <authorList>
            <person name="Yu Z."/>
            <person name="Gunn L."/>
            <person name="Brennan E."/>
            <person name="Reid R."/>
            <person name="Wall P.G."/>
            <person name="Gaora O.P."/>
            <person name="Hurley D."/>
            <person name="Bolton D."/>
            <person name="Fanning S."/>
        </authorList>
    </citation>
    <scope>NUCLEOTIDE SEQUENCE [LARGE SCALE GENOMIC DNA]</scope>
    <source>
        <strain evidence="12">DSM 8809</strain>
    </source>
</reference>
<keyword evidence="9" id="KW-0046">Antibiotic resistance</keyword>
<sequence length="475" mass="52112">MTISNITESNKMFGEEKIGKLLFKFSVPAIISLMVAEMYNMVDSMFLGQAIGANAIGALTIAFPIQRLFFAISMLIAIGASTSVSRSCGDKDFENLKIIIPNAIVLMFITISIIGISIFIFQDKILISLGASKNTFSLAKDYISIILIGVIFQSFTIIASYIITSFGNTKIVLLSTSIGAIFNVIINYFLVNVFSYGVKGAAIATVVSQIIAFIYVLIVFIQLKMSLKFSFKLTLNKAVSVGIVYVGFSTFIIEISDAIVAAILNNLLFSYGGDSAIVTIGLTTRVSMFLFMTVMGISTAMQPIAAYNFGAGNYTRLKEVVKSSIIAVSVSSTFLWAIFMIFSDTFIGLFINDKAIIEQTSKAFRMVIAVFPCIGVYYLSISYCQAINRVKASFKLSIFRQLIVFIPLVYSFVIGLNMGVSGAWLAYPISDVISFITAAIFIRYTYTSLEILERHQIFKLNKIKIRLASIAITAS</sequence>
<evidence type="ECO:0000256" key="5">
    <source>
        <dbReference type="ARBA" id="ARBA00022475"/>
    </source>
</evidence>
<dbReference type="PIRSF" id="PIRSF006603">
    <property type="entry name" value="DinF"/>
    <property type="match status" value="1"/>
</dbReference>
<dbReference type="AlphaFoldDB" id="A0A1J0GE21"/>
<feature type="transmembrane region" description="Helical" evidence="10">
    <location>
        <begin position="99"/>
        <end position="122"/>
    </location>
</feature>
<dbReference type="Pfam" id="PF01554">
    <property type="entry name" value="MatE"/>
    <property type="match status" value="2"/>
</dbReference>
<dbReference type="InterPro" id="IPR048279">
    <property type="entry name" value="MdtK-like"/>
</dbReference>
<feature type="transmembrane region" description="Helical" evidence="10">
    <location>
        <begin position="171"/>
        <end position="190"/>
    </location>
</feature>
<name>A0A1J0GE21_9CLOT</name>
<feature type="transmembrane region" description="Helical" evidence="10">
    <location>
        <begin position="142"/>
        <end position="164"/>
    </location>
</feature>
<dbReference type="CDD" id="cd13143">
    <property type="entry name" value="MATE_MepA_like"/>
    <property type="match status" value="1"/>
</dbReference>